<keyword evidence="4" id="KW-0347">Helicase</keyword>
<protein>
    <recommendedName>
        <fullName evidence="9">Helicase ATP-binding domain-containing protein</fullName>
    </recommendedName>
</protein>
<dbReference type="AlphaFoldDB" id="L1J574"/>
<gene>
    <name evidence="6" type="ORF">GUITHDRAFT_46002</name>
</gene>
<dbReference type="GO" id="GO:0004386">
    <property type="term" value="F:helicase activity"/>
    <property type="evidence" value="ECO:0007669"/>
    <property type="project" value="UniProtKB-KW"/>
</dbReference>
<dbReference type="GO" id="GO:0016787">
    <property type="term" value="F:hydrolase activity"/>
    <property type="evidence" value="ECO:0007669"/>
    <property type="project" value="UniProtKB-KW"/>
</dbReference>
<evidence type="ECO:0008006" key="9">
    <source>
        <dbReference type="Google" id="ProtNLM"/>
    </source>
</evidence>
<dbReference type="OrthoDB" id="5600252at2759"/>
<dbReference type="STRING" id="905079.L1J574"/>
<keyword evidence="5" id="KW-0067">ATP-binding</keyword>
<dbReference type="EnsemblProtists" id="EKX43661">
    <property type="protein sequence ID" value="EKX43661"/>
    <property type="gene ID" value="GUITHDRAFT_46002"/>
</dbReference>
<evidence type="ECO:0000313" key="8">
    <source>
        <dbReference type="Proteomes" id="UP000011087"/>
    </source>
</evidence>
<dbReference type="EMBL" id="JH993009">
    <property type="protein sequence ID" value="EKX43661.1"/>
    <property type="molecule type" value="Genomic_DNA"/>
</dbReference>
<organism evidence="6">
    <name type="scientific">Guillardia theta (strain CCMP2712)</name>
    <name type="common">Cryptophyte</name>
    <dbReference type="NCBI Taxonomy" id="905079"/>
    <lineage>
        <taxon>Eukaryota</taxon>
        <taxon>Cryptophyceae</taxon>
        <taxon>Pyrenomonadales</taxon>
        <taxon>Geminigeraceae</taxon>
        <taxon>Guillardia</taxon>
    </lineage>
</organism>
<dbReference type="PaxDb" id="55529-EKX43661"/>
<evidence type="ECO:0000256" key="5">
    <source>
        <dbReference type="ARBA" id="ARBA00022840"/>
    </source>
</evidence>
<dbReference type="Proteomes" id="UP000011087">
    <property type="component" value="Unassembled WGS sequence"/>
</dbReference>
<evidence type="ECO:0000256" key="1">
    <source>
        <dbReference type="ARBA" id="ARBA00004229"/>
    </source>
</evidence>
<dbReference type="KEGG" id="gtt:GUITHDRAFT_46002"/>
<comment type="subcellular location">
    <subcellularLocation>
        <location evidence="1">Plastid</location>
        <location evidence="1">Chloroplast</location>
    </subcellularLocation>
</comment>
<keyword evidence="2" id="KW-0547">Nucleotide-binding</keyword>
<reference evidence="8" key="2">
    <citation type="submission" date="2012-11" db="EMBL/GenBank/DDBJ databases">
        <authorList>
            <person name="Kuo A."/>
            <person name="Curtis B.A."/>
            <person name="Tanifuji G."/>
            <person name="Burki F."/>
            <person name="Gruber A."/>
            <person name="Irimia M."/>
            <person name="Maruyama S."/>
            <person name="Arias M.C."/>
            <person name="Ball S.G."/>
            <person name="Gile G.H."/>
            <person name="Hirakawa Y."/>
            <person name="Hopkins J.F."/>
            <person name="Rensing S.A."/>
            <person name="Schmutz J."/>
            <person name="Symeonidi A."/>
            <person name="Elias M."/>
            <person name="Eveleigh R.J."/>
            <person name="Herman E.K."/>
            <person name="Klute M.J."/>
            <person name="Nakayama T."/>
            <person name="Obornik M."/>
            <person name="Reyes-Prieto A."/>
            <person name="Armbrust E.V."/>
            <person name="Aves S.J."/>
            <person name="Beiko R.G."/>
            <person name="Coutinho P."/>
            <person name="Dacks J.B."/>
            <person name="Durnford D.G."/>
            <person name="Fast N.M."/>
            <person name="Green B.R."/>
            <person name="Grisdale C."/>
            <person name="Hempe F."/>
            <person name="Henrissat B."/>
            <person name="Hoppner M.P."/>
            <person name="Ishida K.-I."/>
            <person name="Kim E."/>
            <person name="Koreny L."/>
            <person name="Kroth P.G."/>
            <person name="Liu Y."/>
            <person name="Malik S.-B."/>
            <person name="Maier U.G."/>
            <person name="McRose D."/>
            <person name="Mock T."/>
            <person name="Neilson J.A."/>
            <person name="Onodera N.T."/>
            <person name="Poole A.M."/>
            <person name="Pritham E.J."/>
            <person name="Richards T.A."/>
            <person name="Rocap G."/>
            <person name="Roy S.W."/>
            <person name="Sarai C."/>
            <person name="Schaack S."/>
            <person name="Shirato S."/>
            <person name="Slamovits C.H."/>
            <person name="Spencer D.F."/>
            <person name="Suzuki S."/>
            <person name="Worden A.Z."/>
            <person name="Zauner S."/>
            <person name="Barry K."/>
            <person name="Bell C."/>
            <person name="Bharti A.K."/>
            <person name="Crow J.A."/>
            <person name="Grimwood J."/>
            <person name="Kramer R."/>
            <person name="Lindquist E."/>
            <person name="Lucas S."/>
            <person name="Salamov A."/>
            <person name="McFadden G.I."/>
            <person name="Lane C.E."/>
            <person name="Keeling P.J."/>
            <person name="Gray M.W."/>
            <person name="Grigoriev I.V."/>
            <person name="Archibald J.M."/>
        </authorList>
    </citation>
    <scope>NUCLEOTIDE SEQUENCE</scope>
    <source>
        <strain evidence="8">CCMP2712</strain>
    </source>
</reference>
<dbReference type="GeneID" id="17300262"/>
<proteinExistence type="predicted"/>
<reference evidence="6 8" key="1">
    <citation type="journal article" date="2012" name="Nature">
        <title>Algal genomes reveal evolutionary mosaicism and the fate of nucleomorphs.</title>
        <authorList>
            <consortium name="DOE Joint Genome Institute"/>
            <person name="Curtis B.A."/>
            <person name="Tanifuji G."/>
            <person name="Burki F."/>
            <person name="Gruber A."/>
            <person name="Irimia M."/>
            <person name="Maruyama S."/>
            <person name="Arias M.C."/>
            <person name="Ball S.G."/>
            <person name="Gile G.H."/>
            <person name="Hirakawa Y."/>
            <person name="Hopkins J.F."/>
            <person name="Kuo A."/>
            <person name="Rensing S.A."/>
            <person name="Schmutz J."/>
            <person name="Symeonidi A."/>
            <person name="Elias M."/>
            <person name="Eveleigh R.J."/>
            <person name="Herman E.K."/>
            <person name="Klute M.J."/>
            <person name="Nakayama T."/>
            <person name="Obornik M."/>
            <person name="Reyes-Prieto A."/>
            <person name="Armbrust E.V."/>
            <person name="Aves S.J."/>
            <person name="Beiko R.G."/>
            <person name="Coutinho P."/>
            <person name="Dacks J.B."/>
            <person name="Durnford D.G."/>
            <person name="Fast N.M."/>
            <person name="Green B.R."/>
            <person name="Grisdale C.J."/>
            <person name="Hempel F."/>
            <person name="Henrissat B."/>
            <person name="Hoppner M.P."/>
            <person name="Ishida K."/>
            <person name="Kim E."/>
            <person name="Koreny L."/>
            <person name="Kroth P.G."/>
            <person name="Liu Y."/>
            <person name="Malik S.B."/>
            <person name="Maier U.G."/>
            <person name="McRose D."/>
            <person name="Mock T."/>
            <person name="Neilson J.A."/>
            <person name="Onodera N.T."/>
            <person name="Poole A.M."/>
            <person name="Pritham E.J."/>
            <person name="Richards T.A."/>
            <person name="Rocap G."/>
            <person name="Roy S.W."/>
            <person name="Sarai C."/>
            <person name="Schaack S."/>
            <person name="Shirato S."/>
            <person name="Slamovits C.H."/>
            <person name="Spencer D.F."/>
            <person name="Suzuki S."/>
            <person name="Worden A.Z."/>
            <person name="Zauner S."/>
            <person name="Barry K."/>
            <person name="Bell C."/>
            <person name="Bharti A.K."/>
            <person name="Crow J.A."/>
            <person name="Grimwood J."/>
            <person name="Kramer R."/>
            <person name="Lindquist E."/>
            <person name="Lucas S."/>
            <person name="Salamov A."/>
            <person name="McFadden G.I."/>
            <person name="Lane C.E."/>
            <person name="Keeling P.J."/>
            <person name="Gray M.W."/>
            <person name="Grigoriev I.V."/>
            <person name="Archibald J.M."/>
        </authorList>
    </citation>
    <scope>NUCLEOTIDE SEQUENCE</scope>
    <source>
        <strain evidence="6 8">CCMP2712</strain>
    </source>
</reference>
<dbReference type="GO" id="GO:0009507">
    <property type="term" value="C:chloroplast"/>
    <property type="evidence" value="ECO:0007669"/>
    <property type="project" value="UniProtKB-SubCell"/>
</dbReference>
<dbReference type="GO" id="GO:0003723">
    <property type="term" value="F:RNA binding"/>
    <property type="evidence" value="ECO:0007669"/>
    <property type="project" value="TreeGrafter"/>
</dbReference>
<dbReference type="RefSeq" id="XP_005830641.1">
    <property type="nucleotide sequence ID" value="XM_005830584.1"/>
</dbReference>
<reference evidence="7" key="3">
    <citation type="submission" date="2016-03" db="UniProtKB">
        <authorList>
            <consortium name="EnsemblProtists"/>
        </authorList>
    </citation>
    <scope>IDENTIFICATION</scope>
</reference>
<evidence type="ECO:0000256" key="4">
    <source>
        <dbReference type="ARBA" id="ARBA00022806"/>
    </source>
</evidence>
<evidence type="ECO:0000256" key="2">
    <source>
        <dbReference type="ARBA" id="ARBA00022741"/>
    </source>
</evidence>
<evidence type="ECO:0000313" key="7">
    <source>
        <dbReference type="EnsemblProtists" id="EKX43661"/>
    </source>
</evidence>
<feature type="non-terminal residue" evidence="6">
    <location>
        <position position="1"/>
    </location>
</feature>
<dbReference type="GO" id="GO:0005524">
    <property type="term" value="F:ATP binding"/>
    <property type="evidence" value="ECO:0007669"/>
    <property type="project" value="UniProtKB-KW"/>
</dbReference>
<keyword evidence="3" id="KW-0378">Hydrolase</keyword>
<dbReference type="Gene3D" id="3.40.50.300">
    <property type="entry name" value="P-loop containing nucleotide triphosphate hydrolases"/>
    <property type="match status" value="1"/>
</dbReference>
<dbReference type="OMA" id="LNICLHT"/>
<evidence type="ECO:0000313" key="6">
    <source>
        <dbReference type="EMBL" id="EKX43661.1"/>
    </source>
</evidence>
<dbReference type="PANTHER" id="PTHR18934">
    <property type="entry name" value="ATP-DEPENDENT RNA HELICASE"/>
    <property type="match status" value="1"/>
</dbReference>
<accession>L1J574</accession>
<feature type="non-terminal residue" evidence="6">
    <location>
        <position position="75"/>
    </location>
</feature>
<evidence type="ECO:0000256" key="3">
    <source>
        <dbReference type="ARBA" id="ARBA00022801"/>
    </source>
</evidence>
<dbReference type="PANTHER" id="PTHR18934:SF99">
    <property type="entry name" value="ATP-DEPENDENT RNA HELICASE DHX37-RELATED"/>
    <property type="match status" value="1"/>
</dbReference>
<sequence>ILDEVHERGMDSDLLNLLIKKLTQTQKSSTRLVIMSATLQANLFGQYFTPQSEQVRDTIFVGARRYPVEVYFLDE</sequence>
<keyword evidence="8" id="KW-1185">Reference proteome</keyword>
<name>L1J574_GUITC</name>
<dbReference type="InterPro" id="IPR027417">
    <property type="entry name" value="P-loop_NTPase"/>
</dbReference>
<dbReference type="HOGENOM" id="CLU_2730101_0_0_1"/>